<accession>A0A485NTN8</accession>
<evidence type="ECO:0000313" key="2">
    <source>
        <dbReference type="Proteomes" id="UP000386466"/>
    </source>
</evidence>
<reference evidence="1 2" key="1">
    <citation type="submission" date="2019-01" db="EMBL/GenBank/DDBJ databases">
        <authorList>
            <person name="Alioto T."/>
            <person name="Alioto T."/>
        </authorList>
    </citation>
    <scope>NUCLEOTIDE SEQUENCE [LARGE SCALE GENOMIC DNA]</scope>
</reference>
<dbReference type="Proteomes" id="UP000386466">
    <property type="component" value="Unassembled WGS sequence"/>
</dbReference>
<protein>
    <submittedName>
        <fullName evidence="1">Uncharacterized protein</fullName>
    </submittedName>
</protein>
<dbReference type="AlphaFoldDB" id="A0A485NTN8"/>
<dbReference type="EMBL" id="CAAGRJ010021400">
    <property type="protein sequence ID" value="VFV35583.1"/>
    <property type="molecule type" value="Genomic_DNA"/>
</dbReference>
<sequence length="50" mass="5823">SCRESEFYEHLCANEGSRYFAKVEADLMMRDLSAHCPFKYNCRSKAALSR</sequence>
<name>A0A485NTN8_LYNPA</name>
<proteinExistence type="predicted"/>
<gene>
    <name evidence="1" type="ORF">LYPA_23C000608</name>
</gene>
<organism evidence="1 2">
    <name type="scientific">Lynx pardinus</name>
    <name type="common">Iberian lynx</name>
    <name type="synonym">Felis pardina</name>
    <dbReference type="NCBI Taxonomy" id="191816"/>
    <lineage>
        <taxon>Eukaryota</taxon>
        <taxon>Metazoa</taxon>
        <taxon>Chordata</taxon>
        <taxon>Craniata</taxon>
        <taxon>Vertebrata</taxon>
        <taxon>Euteleostomi</taxon>
        <taxon>Mammalia</taxon>
        <taxon>Eutheria</taxon>
        <taxon>Laurasiatheria</taxon>
        <taxon>Carnivora</taxon>
        <taxon>Feliformia</taxon>
        <taxon>Felidae</taxon>
        <taxon>Felinae</taxon>
        <taxon>Lynx</taxon>
    </lineage>
</organism>
<evidence type="ECO:0000313" key="1">
    <source>
        <dbReference type="EMBL" id="VFV35583.1"/>
    </source>
</evidence>
<feature type="non-terminal residue" evidence="1">
    <location>
        <position position="1"/>
    </location>
</feature>
<keyword evidence="2" id="KW-1185">Reference proteome</keyword>